<dbReference type="GO" id="GO:0030026">
    <property type="term" value="P:intracellular manganese ion homeostasis"/>
    <property type="evidence" value="ECO:0007669"/>
    <property type="project" value="InterPro"/>
</dbReference>
<gene>
    <name evidence="8" type="ORF">CTAYLR_010117</name>
</gene>
<dbReference type="PANTHER" id="PTHR31851">
    <property type="entry name" value="FE(2+)/MN(2+) TRANSPORTER PCL1"/>
    <property type="match status" value="1"/>
</dbReference>
<feature type="region of interest" description="Disordered" evidence="6">
    <location>
        <begin position="280"/>
        <end position="299"/>
    </location>
</feature>
<evidence type="ECO:0000256" key="6">
    <source>
        <dbReference type="SAM" id="MobiDB-lite"/>
    </source>
</evidence>
<feature type="transmembrane region" description="Helical" evidence="7">
    <location>
        <begin position="175"/>
        <end position="195"/>
    </location>
</feature>
<dbReference type="Pfam" id="PF01988">
    <property type="entry name" value="VIT1"/>
    <property type="match status" value="1"/>
</dbReference>
<keyword evidence="4 7" id="KW-1133">Transmembrane helix</keyword>
<reference evidence="8" key="1">
    <citation type="submission" date="2023-01" db="EMBL/GenBank/DDBJ databases">
        <title>Metagenome sequencing of chrysophaentin producing Chrysophaeum taylorii.</title>
        <authorList>
            <person name="Davison J."/>
            <person name="Bewley C."/>
        </authorList>
    </citation>
    <scope>NUCLEOTIDE SEQUENCE</scope>
    <source>
        <strain evidence="8">NIES-1699</strain>
    </source>
</reference>
<evidence type="ECO:0000256" key="7">
    <source>
        <dbReference type="SAM" id="Phobius"/>
    </source>
</evidence>
<evidence type="ECO:0000313" key="8">
    <source>
        <dbReference type="EMBL" id="KAJ8605997.1"/>
    </source>
</evidence>
<organism evidence="8 9">
    <name type="scientific">Chrysophaeum taylorii</name>
    <dbReference type="NCBI Taxonomy" id="2483200"/>
    <lineage>
        <taxon>Eukaryota</taxon>
        <taxon>Sar</taxon>
        <taxon>Stramenopiles</taxon>
        <taxon>Ochrophyta</taxon>
        <taxon>Pelagophyceae</taxon>
        <taxon>Pelagomonadales</taxon>
        <taxon>Pelagomonadaceae</taxon>
        <taxon>Chrysophaeum</taxon>
    </lineage>
</organism>
<evidence type="ECO:0000256" key="4">
    <source>
        <dbReference type="ARBA" id="ARBA00022989"/>
    </source>
</evidence>
<dbReference type="AlphaFoldDB" id="A0AAD7UH07"/>
<dbReference type="Proteomes" id="UP001230188">
    <property type="component" value="Unassembled WGS sequence"/>
</dbReference>
<sequence length="299" mass="32203">MRAATREAFERRDSVSSRREHERAEELHATAGAGELVKSLVFGGLDGVITTFAIVAAVEGARLPTSTVILMGVANLVADGISMGLGDYLSEVAEERFVRHEFEREMWEMENYPEGEIQEMIQIYVEKKGLSRDDATSVMRTLAKYPRVFVDLMCVDELGFVPPNDDGLPAWKKGLVTMLAFDVFGAIPIFVYYVASCVHYDATHDKLFAVSAVATASTMFALGVCKASLTCQPKLWSGLMMLVNGTLAAIVAYGIGHALEGGYSAVANNNATWPSSSSSSLLTSTSSSSLSSSLSSPDL</sequence>
<dbReference type="EMBL" id="JAQMWT010000304">
    <property type="protein sequence ID" value="KAJ8605997.1"/>
    <property type="molecule type" value="Genomic_DNA"/>
</dbReference>
<keyword evidence="3 7" id="KW-0812">Transmembrane</keyword>
<evidence type="ECO:0000256" key="2">
    <source>
        <dbReference type="ARBA" id="ARBA00007049"/>
    </source>
</evidence>
<dbReference type="GO" id="GO:0005384">
    <property type="term" value="F:manganese ion transmembrane transporter activity"/>
    <property type="evidence" value="ECO:0007669"/>
    <property type="project" value="InterPro"/>
</dbReference>
<protein>
    <recommendedName>
        <fullName evidence="10">Vacuolar iron transporter</fullName>
    </recommendedName>
</protein>
<evidence type="ECO:0008006" key="10">
    <source>
        <dbReference type="Google" id="ProtNLM"/>
    </source>
</evidence>
<comment type="subcellular location">
    <subcellularLocation>
        <location evidence="1">Endomembrane system</location>
        <topology evidence="1">Multi-pass membrane protein</topology>
    </subcellularLocation>
</comment>
<dbReference type="InterPro" id="IPR008217">
    <property type="entry name" value="Ccc1_fam"/>
</dbReference>
<dbReference type="GO" id="GO:0012505">
    <property type="term" value="C:endomembrane system"/>
    <property type="evidence" value="ECO:0007669"/>
    <property type="project" value="UniProtKB-SubCell"/>
</dbReference>
<evidence type="ECO:0000313" key="9">
    <source>
        <dbReference type="Proteomes" id="UP001230188"/>
    </source>
</evidence>
<evidence type="ECO:0000256" key="1">
    <source>
        <dbReference type="ARBA" id="ARBA00004127"/>
    </source>
</evidence>
<evidence type="ECO:0000256" key="3">
    <source>
        <dbReference type="ARBA" id="ARBA00022692"/>
    </source>
</evidence>
<accession>A0AAD7UH07</accession>
<name>A0AAD7UH07_9STRA</name>
<comment type="caution">
    <text evidence="8">The sequence shown here is derived from an EMBL/GenBank/DDBJ whole genome shotgun (WGS) entry which is preliminary data.</text>
</comment>
<feature type="transmembrane region" description="Helical" evidence="7">
    <location>
        <begin position="236"/>
        <end position="255"/>
    </location>
</feature>
<proteinExistence type="inferred from homology"/>
<feature type="transmembrane region" description="Helical" evidence="7">
    <location>
        <begin position="207"/>
        <end position="224"/>
    </location>
</feature>
<keyword evidence="5 7" id="KW-0472">Membrane</keyword>
<keyword evidence="9" id="KW-1185">Reference proteome</keyword>
<feature type="region of interest" description="Disordered" evidence="6">
    <location>
        <begin position="1"/>
        <end position="27"/>
    </location>
</feature>
<evidence type="ECO:0000256" key="5">
    <source>
        <dbReference type="ARBA" id="ARBA00023136"/>
    </source>
</evidence>
<comment type="similarity">
    <text evidence="2">Belongs to the CCC1 family.</text>
</comment>